<gene>
    <name evidence="2" type="ORF">OEZ85_003959</name>
</gene>
<dbReference type="Gene3D" id="2.60.40.4370">
    <property type="match status" value="1"/>
</dbReference>
<dbReference type="EMBL" id="CP126217">
    <property type="protein sequence ID" value="WIA19327.1"/>
    <property type="molecule type" value="Genomic_DNA"/>
</dbReference>
<protein>
    <recommendedName>
        <fullName evidence="1">Transcription factor TFIIIC triple barrel domain-containing protein</fullName>
    </recommendedName>
</protein>
<proteinExistence type="predicted"/>
<feature type="domain" description="Transcription factor TFIIIC triple barrel" evidence="1">
    <location>
        <begin position="13"/>
        <end position="101"/>
    </location>
</feature>
<dbReference type="Proteomes" id="UP001244341">
    <property type="component" value="Chromosome 10b"/>
</dbReference>
<organism evidence="2 3">
    <name type="scientific">Tetradesmus obliquus</name>
    <name type="common">Green alga</name>
    <name type="synonym">Acutodesmus obliquus</name>
    <dbReference type="NCBI Taxonomy" id="3088"/>
    <lineage>
        <taxon>Eukaryota</taxon>
        <taxon>Viridiplantae</taxon>
        <taxon>Chlorophyta</taxon>
        <taxon>core chlorophytes</taxon>
        <taxon>Chlorophyceae</taxon>
        <taxon>CS clade</taxon>
        <taxon>Sphaeropleales</taxon>
        <taxon>Scenedesmaceae</taxon>
        <taxon>Tetradesmus</taxon>
    </lineage>
</organism>
<reference evidence="2 3" key="1">
    <citation type="submission" date="2023-05" db="EMBL/GenBank/DDBJ databases">
        <title>A 100% complete, gapless, phased diploid assembly of the Scenedesmus obliquus UTEX 3031 genome.</title>
        <authorList>
            <person name="Biondi T.C."/>
            <person name="Hanschen E.R."/>
            <person name="Kwon T."/>
            <person name="Eng W."/>
            <person name="Kruse C.P.S."/>
            <person name="Koehler S.I."/>
            <person name="Kunde Y."/>
            <person name="Gleasner C.D."/>
            <person name="You Mak K.T."/>
            <person name="Polle J."/>
            <person name="Hovde B.T."/>
            <person name="Starkenburg S.R."/>
        </authorList>
    </citation>
    <scope>NUCLEOTIDE SEQUENCE [LARGE SCALE GENOMIC DNA]</scope>
    <source>
        <strain evidence="2 3">DOE0152z</strain>
    </source>
</reference>
<accession>A0ABY8UCV3</accession>
<evidence type="ECO:0000313" key="2">
    <source>
        <dbReference type="EMBL" id="WIA19327.1"/>
    </source>
</evidence>
<keyword evidence="3" id="KW-1185">Reference proteome</keyword>
<dbReference type="InterPro" id="IPR019481">
    <property type="entry name" value="TFIIIC_triple_barrel"/>
</dbReference>
<name>A0ABY8UCV3_TETOB</name>
<dbReference type="Pfam" id="PF10419">
    <property type="entry name" value="TFIIIC_sub6"/>
    <property type="match status" value="1"/>
</dbReference>
<evidence type="ECO:0000313" key="3">
    <source>
        <dbReference type="Proteomes" id="UP001244341"/>
    </source>
</evidence>
<evidence type="ECO:0000259" key="1">
    <source>
        <dbReference type="Pfam" id="PF10419"/>
    </source>
</evidence>
<sequence>MSETQGVTLTEGDEEVQYVFVALPKDANAASFGAGTVVQFEGLGTERPLLRSQQGDSVLVGAYQDTLGSLLLVKEQPGAAFNSKNTYSVIGHTEKQLTMARSD</sequence>